<protein>
    <recommendedName>
        <fullName evidence="9">Protein kinase domain-containing protein</fullName>
    </recommendedName>
</protein>
<evidence type="ECO:0000313" key="11">
    <source>
        <dbReference type="Proteomes" id="UP000007305"/>
    </source>
</evidence>
<keyword evidence="1" id="KW-0723">Serine/threonine-protein kinase</keyword>
<dbReference type="InterPro" id="IPR011009">
    <property type="entry name" value="Kinase-like_dom_sf"/>
</dbReference>
<accession>A0A804PRD3</accession>
<evidence type="ECO:0000256" key="7">
    <source>
        <dbReference type="PIRSR" id="PIRSR630616-2"/>
    </source>
</evidence>
<evidence type="ECO:0000256" key="3">
    <source>
        <dbReference type="ARBA" id="ARBA00022741"/>
    </source>
</evidence>
<evidence type="ECO:0000256" key="6">
    <source>
        <dbReference type="PIRSR" id="PIRSR630616-1"/>
    </source>
</evidence>
<evidence type="ECO:0000256" key="5">
    <source>
        <dbReference type="ARBA" id="ARBA00022840"/>
    </source>
</evidence>
<organism evidence="10 11">
    <name type="scientific">Zea mays</name>
    <name type="common">Maize</name>
    <dbReference type="NCBI Taxonomy" id="4577"/>
    <lineage>
        <taxon>Eukaryota</taxon>
        <taxon>Viridiplantae</taxon>
        <taxon>Streptophyta</taxon>
        <taxon>Embryophyta</taxon>
        <taxon>Tracheophyta</taxon>
        <taxon>Spermatophyta</taxon>
        <taxon>Magnoliopsida</taxon>
        <taxon>Liliopsida</taxon>
        <taxon>Poales</taxon>
        <taxon>Poaceae</taxon>
        <taxon>PACMAD clade</taxon>
        <taxon>Panicoideae</taxon>
        <taxon>Andropogonodae</taxon>
        <taxon>Andropogoneae</taxon>
        <taxon>Tripsacinae</taxon>
        <taxon>Zea</taxon>
    </lineage>
</organism>
<feature type="domain" description="Protein kinase" evidence="9">
    <location>
        <begin position="1"/>
        <end position="104"/>
    </location>
</feature>
<evidence type="ECO:0000256" key="2">
    <source>
        <dbReference type="ARBA" id="ARBA00022679"/>
    </source>
</evidence>
<dbReference type="PROSITE" id="PS50011">
    <property type="entry name" value="PROTEIN_KINASE_DOM"/>
    <property type="match status" value="1"/>
</dbReference>
<dbReference type="Pfam" id="PF00069">
    <property type="entry name" value="Pkinase"/>
    <property type="match status" value="1"/>
</dbReference>
<dbReference type="PROSITE" id="PS00108">
    <property type="entry name" value="PROTEIN_KINASE_ST"/>
    <property type="match status" value="1"/>
</dbReference>
<keyword evidence="2" id="KW-0808">Transferase</keyword>
<reference evidence="11" key="1">
    <citation type="journal article" date="2009" name="Science">
        <title>The B73 maize genome: complexity, diversity, and dynamics.</title>
        <authorList>
            <person name="Schnable P.S."/>
            <person name="Ware D."/>
            <person name="Fulton R.S."/>
            <person name="Stein J.C."/>
            <person name="Wei F."/>
            <person name="Pasternak S."/>
            <person name="Liang C."/>
            <person name="Zhang J."/>
            <person name="Fulton L."/>
            <person name="Graves T.A."/>
            <person name="Minx P."/>
            <person name="Reily A.D."/>
            <person name="Courtney L."/>
            <person name="Kruchowski S.S."/>
            <person name="Tomlinson C."/>
            <person name="Strong C."/>
            <person name="Delehaunty K."/>
            <person name="Fronick C."/>
            <person name="Courtney B."/>
            <person name="Rock S.M."/>
            <person name="Belter E."/>
            <person name="Du F."/>
            <person name="Kim K."/>
            <person name="Abbott R.M."/>
            <person name="Cotton M."/>
            <person name="Levy A."/>
            <person name="Marchetto P."/>
            <person name="Ochoa K."/>
            <person name="Jackson S.M."/>
            <person name="Gillam B."/>
            <person name="Chen W."/>
            <person name="Yan L."/>
            <person name="Higginbotham J."/>
            <person name="Cardenas M."/>
            <person name="Waligorski J."/>
            <person name="Applebaum E."/>
            <person name="Phelps L."/>
            <person name="Falcone J."/>
            <person name="Kanchi K."/>
            <person name="Thane T."/>
            <person name="Scimone A."/>
            <person name="Thane N."/>
            <person name="Henke J."/>
            <person name="Wang T."/>
            <person name="Ruppert J."/>
            <person name="Shah N."/>
            <person name="Rotter K."/>
            <person name="Hodges J."/>
            <person name="Ingenthron E."/>
            <person name="Cordes M."/>
            <person name="Kohlberg S."/>
            <person name="Sgro J."/>
            <person name="Delgado B."/>
            <person name="Mead K."/>
            <person name="Chinwalla A."/>
            <person name="Leonard S."/>
            <person name="Crouse K."/>
            <person name="Collura K."/>
            <person name="Kudrna D."/>
            <person name="Currie J."/>
            <person name="He R."/>
            <person name="Angelova A."/>
            <person name="Rajasekar S."/>
            <person name="Mueller T."/>
            <person name="Lomeli R."/>
            <person name="Scara G."/>
            <person name="Ko A."/>
            <person name="Delaney K."/>
            <person name="Wissotski M."/>
            <person name="Lopez G."/>
            <person name="Campos D."/>
            <person name="Braidotti M."/>
            <person name="Ashley E."/>
            <person name="Golser W."/>
            <person name="Kim H."/>
            <person name="Lee S."/>
            <person name="Lin J."/>
            <person name="Dujmic Z."/>
            <person name="Kim W."/>
            <person name="Talag J."/>
            <person name="Zuccolo A."/>
            <person name="Fan C."/>
            <person name="Sebastian A."/>
            <person name="Kramer M."/>
            <person name="Spiegel L."/>
            <person name="Nascimento L."/>
            <person name="Zutavern T."/>
            <person name="Miller B."/>
            <person name="Ambroise C."/>
            <person name="Muller S."/>
            <person name="Spooner W."/>
            <person name="Narechania A."/>
            <person name="Ren L."/>
            <person name="Wei S."/>
            <person name="Kumari S."/>
            <person name="Faga B."/>
            <person name="Levy M.J."/>
            <person name="McMahan L."/>
            <person name="Van Buren P."/>
            <person name="Vaughn M.W."/>
            <person name="Ying K."/>
            <person name="Yeh C.-T."/>
            <person name="Emrich S.J."/>
            <person name="Jia Y."/>
            <person name="Kalyanaraman A."/>
            <person name="Hsia A.-P."/>
            <person name="Barbazuk W.B."/>
            <person name="Baucom R.S."/>
            <person name="Brutnell T.P."/>
            <person name="Carpita N.C."/>
            <person name="Chaparro C."/>
            <person name="Chia J.-M."/>
            <person name="Deragon J.-M."/>
            <person name="Estill J.C."/>
            <person name="Fu Y."/>
            <person name="Jeddeloh J.A."/>
            <person name="Han Y."/>
            <person name="Lee H."/>
            <person name="Li P."/>
            <person name="Lisch D.R."/>
            <person name="Liu S."/>
            <person name="Liu Z."/>
            <person name="Nagel D.H."/>
            <person name="McCann M.C."/>
            <person name="SanMiguel P."/>
            <person name="Myers A.M."/>
            <person name="Nettleton D."/>
            <person name="Nguyen J."/>
            <person name="Penning B.W."/>
            <person name="Ponnala L."/>
            <person name="Schneider K.L."/>
            <person name="Schwartz D.C."/>
            <person name="Sharma A."/>
            <person name="Soderlund C."/>
            <person name="Springer N.M."/>
            <person name="Sun Q."/>
            <person name="Wang H."/>
            <person name="Waterman M."/>
            <person name="Westerman R."/>
            <person name="Wolfgruber T.K."/>
            <person name="Yang L."/>
            <person name="Yu Y."/>
            <person name="Zhang L."/>
            <person name="Zhou S."/>
            <person name="Zhu Q."/>
            <person name="Bennetzen J.L."/>
            <person name="Dawe R.K."/>
            <person name="Jiang J."/>
            <person name="Jiang N."/>
            <person name="Presting G.G."/>
            <person name="Wessler S.R."/>
            <person name="Aluru S."/>
            <person name="Martienssen R.A."/>
            <person name="Clifton S.W."/>
            <person name="McCombie W.R."/>
            <person name="Wing R.A."/>
            <person name="Wilson R.K."/>
        </authorList>
    </citation>
    <scope>NUCLEOTIDE SEQUENCE [LARGE SCALE GENOMIC DNA]</scope>
    <source>
        <strain evidence="11">cv. B73</strain>
    </source>
</reference>
<reference evidence="10" key="3">
    <citation type="submission" date="2021-05" db="UniProtKB">
        <authorList>
            <consortium name="EnsemblPlants"/>
        </authorList>
    </citation>
    <scope>IDENTIFICATION</scope>
    <source>
        <strain evidence="10">cv. B73</strain>
    </source>
</reference>
<dbReference type="GO" id="GO:0004674">
    <property type="term" value="F:protein serine/threonine kinase activity"/>
    <property type="evidence" value="ECO:0007669"/>
    <property type="project" value="UniProtKB-KW"/>
</dbReference>
<dbReference type="InParanoid" id="A0A804PRD3"/>
<dbReference type="InterPro" id="IPR030616">
    <property type="entry name" value="Aur-like"/>
</dbReference>
<keyword evidence="11" id="KW-1185">Reference proteome</keyword>
<dbReference type="PANTHER" id="PTHR24350">
    <property type="entry name" value="SERINE/THREONINE-PROTEIN KINASE IAL-RELATED"/>
    <property type="match status" value="1"/>
</dbReference>
<dbReference type="InterPro" id="IPR000719">
    <property type="entry name" value="Prot_kinase_dom"/>
</dbReference>
<dbReference type="GO" id="GO:0005524">
    <property type="term" value="F:ATP binding"/>
    <property type="evidence" value="ECO:0007669"/>
    <property type="project" value="UniProtKB-KW"/>
</dbReference>
<reference evidence="10" key="2">
    <citation type="submission" date="2019-07" db="EMBL/GenBank/DDBJ databases">
        <authorList>
            <person name="Seetharam A."/>
            <person name="Woodhouse M."/>
            <person name="Cannon E."/>
        </authorList>
    </citation>
    <scope>NUCLEOTIDE SEQUENCE [LARGE SCALE GENOMIC DNA]</scope>
    <source>
        <strain evidence="10">cv. B73</strain>
    </source>
</reference>
<keyword evidence="5 7" id="KW-0067">ATP-binding</keyword>
<name>A0A804PRD3_MAIZE</name>
<feature type="cross-link" description="Glycyl lysine isopeptide (Lys-Gly) (interchain with G-Cter in SUMO2)" evidence="8">
    <location>
        <position position="18"/>
    </location>
</feature>
<dbReference type="Proteomes" id="UP000007305">
    <property type="component" value="Chromosome 6"/>
</dbReference>
<evidence type="ECO:0000256" key="4">
    <source>
        <dbReference type="ARBA" id="ARBA00022777"/>
    </source>
</evidence>
<sequence length="104" mass="11668">MVVLKYCHEMGIVHRDVKPENVLLTRSRRLKLADFGLAVRVADVLQNAARWKPHFCSVYLDQHEQAHALAQPDKSHLLVKWADSLIAGLSSQHSSQEDGGGKED</sequence>
<dbReference type="Gramene" id="Zm00001eb266030_T001">
    <property type="protein sequence ID" value="Zm00001eb266030_P001"/>
    <property type="gene ID" value="Zm00001eb266030"/>
</dbReference>
<dbReference type="Gene3D" id="1.10.510.10">
    <property type="entry name" value="Transferase(Phosphotransferase) domain 1"/>
    <property type="match status" value="1"/>
</dbReference>
<dbReference type="AlphaFoldDB" id="A0A804PRD3"/>
<evidence type="ECO:0000313" key="10">
    <source>
        <dbReference type="EnsemblPlants" id="Zm00001eb266030_P001"/>
    </source>
</evidence>
<evidence type="ECO:0000256" key="8">
    <source>
        <dbReference type="PIRSR" id="PIRSR630616-3"/>
    </source>
</evidence>
<keyword evidence="3 7" id="KW-0547">Nucleotide-binding</keyword>
<evidence type="ECO:0000259" key="9">
    <source>
        <dbReference type="PROSITE" id="PS50011"/>
    </source>
</evidence>
<keyword evidence="4" id="KW-0418">Kinase</keyword>
<dbReference type="SUPFAM" id="SSF56112">
    <property type="entry name" value="Protein kinase-like (PK-like)"/>
    <property type="match status" value="1"/>
</dbReference>
<evidence type="ECO:0000256" key="1">
    <source>
        <dbReference type="ARBA" id="ARBA00022527"/>
    </source>
</evidence>
<dbReference type="InterPro" id="IPR008271">
    <property type="entry name" value="Ser/Thr_kinase_AS"/>
</dbReference>
<feature type="binding site" evidence="7">
    <location>
        <begin position="20"/>
        <end position="21"/>
    </location>
    <ligand>
        <name>ATP</name>
        <dbReference type="ChEBI" id="CHEBI:30616"/>
    </ligand>
</feature>
<feature type="active site" description="Proton acceptor" evidence="6">
    <location>
        <position position="16"/>
    </location>
</feature>
<dbReference type="EnsemblPlants" id="Zm00001eb266030_T001">
    <property type="protein sequence ID" value="Zm00001eb266030_P001"/>
    <property type="gene ID" value="Zm00001eb266030"/>
</dbReference>
<proteinExistence type="predicted"/>
<feature type="binding site" evidence="7">
    <location>
        <position position="34"/>
    </location>
    <ligand>
        <name>ATP</name>
        <dbReference type="ChEBI" id="CHEBI:30616"/>
    </ligand>
</feature>